<evidence type="ECO:0000313" key="17">
    <source>
        <dbReference type="Proteomes" id="UP001221597"/>
    </source>
</evidence>
<dbReference type="InterPro" id="IPR036554">
    <property type="entry name" value="GHMP_kinase_C_sf"/>
</dbReference>
<dbReference type="PRINTS" id="PR00958">
    <property type="entry name" value="HOMSERKINASE"/>
</dbReference>
<keyword evidence="5 13" id="KW-0028">Amino-acid biosynthesis</keyword>
<evidence type="ECO:0000256" key="2">
    <source>
        <dbReference type="ARBA" id="ARBA00007370"/>
    </source>
</evidence>
<comment type="catalytic activity">
    <reaction evidence="11 13">
        <text>L-homoserine + ATP = O-phospho-L-homoserine + ADP + H(+)</text>
        <dbReference type="Rhea" id="RHEA:13985"/>
        <dbReference type="ChEBI" id="CHEBI:15378"/>
        <dbReference type="ChEBI" id="CHEBI:30616"/>
        <dbReference type="ChEBI" id="CHEBI:57476"/>
        <dbReference type="ChEBI" id="CHEBI:57590"/>
        <dbReference type="ChEBI" id="CHEBI:456216"/>
        <dbReference type="EC" id="2.7.1.39"/>
    </reaction>
</comment>
<dbReference type="SUPFAM" id="SSF55060">
    <property type="entry name" value="GHMP Kinase, C-terminal domain"/>
    <property type="match status" value="1"/>
</dbReference>
<dbReference type="Pfam" id="PF08544">
    <property type="entry name" value="GHMP_kinases_C"/>
    <property type="match status" value="1"/>
</dbReference>
<dbReference type="HAMAP" id="MF_00384">
    <property type="entry name" value="Homoser_kinase"/>
    <property type="match status" value="1"/>
</dbReference>
<keyword evidence="17" id="KW-1185">Reference proteome</keyword>
<dbReference type="InterPro" id="IPR014721">
    <property type="entry name" value="Ribsml_uS5_D2-typ_fold_subgr"/>
</dbReference>
<evidence type="ECO:0000256" key="6">
    <source>
        <dbReference type="ARBA" id="ARBA00022679"/>
    </source>
</evidence>
<dbReference type="PANTHER" id="PTHR20861">
    <property type="entry name" value="HOMOSERINE/4-DIPHOSPHOCYTIDYL-2-C-METHYL-D-ERYTHRITOL KINASE"/>
    <property type="match status" value="1"/>
</dbReference>
<evidence type="ECO:0000256" key="10">
    <source>
        <dbReference type="ARBA" id="ARBA00022840"/>
    </source>
</evidence>
<comment type="subcellular location">
    <subcellularLocation>
        <location evidence="13">Cytoplasm</location>
    </subcellularLocation>
</comment>
<evidence type="ECO:0000256" key="1">
    <source>
        <dbReference type="ARBA" id="ARBA00005015"/>
    </source>
</evidence>
<keyword evidence="7 13" id="KW-0791">Threonine biosynthesis</keyword>
<dbReference type="SUPFAM" id="SSF54211">
    <property type="entry name" value="Ribosomal protein S5 domain 2-like"/>
    <property type="match status" value="1"/>
</dbReference>
<dbReference type="Gene3D" id="3.30.70.890">
    <property type="entry name" value="GHMP kinase, C-terminal domain"/>
    <property type="match status" value="1"/>
</dbReference>
<dbReference type="NCBIfam" id="TIGR00191">
    <property type="entry name" value="thrB"/>
    <property type="match status" value="1"/>
</dbReference>
<feature type="domain" description="GHMP kinase C-terminal" evidence="15">
    <location>
        <begin position="204"/>
        <end position="268"/>
    </location>
</feature>
<keyword evidence="9 13" id="KW-0418">Kinase</keyword>
<reference evidence="16 17" key="1">
    <citation type="submission" date="2023-04" db="EMBL/GenBank/DDBJ databases">
        <title>Genome sequence of Halobacillus naozhouensis KACC 21980.</title>
        <authorList>
            <person name="Kim S."/>
            <person name="Heo J."/>
            <person name="Kwon S.-W."/>
        </authorList>
    </citation>
    <scope>NUCLEOTIDE SEQUENCE [LARGE SCALE GENOMIC DNA]</scope>
    <source>
        <strain evidence="16 17">KCTC 13234</strain>
    </source>
</reference>
<keyword evidence="13" id="KW-0963">Cytoplasm</keyword>
<evidence type="ECO:0000256" key="5">
    <source>
        <dbReference type="ARBA" id="ARBA00022605"/>
    </source>
</evidence>
<dbReference type="InterPro" id="IPR013750">
    <property type="entry name" value="GHMP_kinase_C_dom"/>
</dbReference>
<dbReference type="PANTHER" id="PTHR20861:SF1">
    <property type="entry name" value="HOMOSERINE KINASE"/>
    <property type="match status" value="1"/>
</dbReference>
<keyword evidence="8 13" id="KW-0547">Nucleotide-binding</keyword>
<dbReference type="InterPro" id="IPR000870">
    <property type="entry name" value="Homoserine_kinase"/>
</dbReference>
<dbReference type="EMBL" id="CP121671">
    <property type="protein sequence ID" value="WFT73836.1"/>
    <property type="molecule type" value="Genomic_DNA"/>
</dbReference>
<dbReference type="PROSITE" id="PS00627">
    <property type="entry name" value="GHMP_KINASES_ATP"/>
    <property type="match status" value="1"/>
</dbReference>
<dbReference type="Gene3D" id="3.30.230.10">
    <property type="match status" value="1"/>
</dbReference>
<evidence type="ECO:0000256" key="4">
    <source>
        <dbReference type="ARBA" id="ARBA00017858"/>
    </source>
</evidence>
<evidence type="ECO:0000256" key="8">
    <source>
        <dbReference type="ARBA" id="ARBA00022741"/>
    </source>
</evidence>
<evidence type="ECO:0000259" key="15">
    <source>
        <dbReference type="Pfam" id="PF08544"/>
    </source>
</evidence>
<comment type="pathway">
    <text evidence="1 13">Amino-acid biosynthesis; L-threonine biosynthesis; L-threonine from L-aspartate: step 4/5.</text>
</comment>
<comment type="function">
    <text evidence="12 13">Catalyzes the ATP-dependent phosphorylation of L-homoserine to L-homoserine phosphate.</text>
</comment>
<evidence type="ECO:0000256" key="11">
    <source>
        <dbReference type="ARBA" id="ARBA00049375"/>
    </source>
</evidence>
<dbReference type="RefSeq" id="WP_283075843.1">
    <property type="nucleotide sequence ID" value="NZ_CP121671.1"/>
</dbReference>
<evidence type="ECO:0000256" key="7">
    <source>
        <dbReference type="ARBA" id="ARBA00022697"/>
    </source>
</evidence>
<dbReference type="GO" id="GO:0004413">
    <property type="term" value="F:homoserine kinase activity"/>
    <property type="evidence" value="ECO:0007669"/>
    <property type="project" value="UniProtKB-EC"/>
</dbReference>
<dbReference type="PIRSF" id="PIRSF000676">
    <property type="entry name" value="Homoser_kin"/>
    <property type="match status" value="1"/>
</dbReference>
<proteinExistence type="inferred from homology"/>
<keyword evidence="6 13" id="KW-0808">Transferase</keyword>
<sequence>MNSLTIRVPATSANLGPGFDSIGIALSKYVTLECQPAEQWSFSVAEKDQPYIPSDETNLIYKSALFTAYHYGLDELPPCHVSMVNDVPVARGLGSSSTAVVAGIELANALLNLGLDKDEKLKIACKIEGHPDNVAPAILGGVVISSYTGEDLNYVRFTEGLEGLSFATIIPSYHVETEKARLVLPDAMSYKSAVLASGTANVLVAALAKRDWNLVGKMMNRDQWHQPYRRKLIPDFPSVSKTLEANGSYGSYISGAGPTMVGLFQKLTPALCKSLVHQFPEHHVEMLTIDTTGLETAIHVDQ</sequence>
<dbReference type="Pfam" id="PF00288">
    <property type="entry name" value="GHMP_kinases_N"/>
    <property type="match status" value="1"/>
</dbReference>
<evidence type="ECO:0000256" key="12">
    <source>
        <dbReference type="ARBA" id="ARBA00049954"/>
    </source>
</evidence>
<gene>
    <name evidence="13 16" type="primary">thrB</name>
    <name evidence="16" type="ORF">P9989_15880</name>
</gene>
<name>A0ABY8IYZ4_9BACI</name>
<feature type="domain" description="GHMP kinase N-terminal" evidence="14">
    <location>
        <begin position="58"/>
        <end position="141"/>
    </location>
</feature>
<dbReference type="Proteomes" id="UP001221597">
    <property type="component" value="Chromosome"/>
</dbReference>
<feature type="binding site" evidence="13">
    <location>
        <begin position="88"/>
        <end position="98"/>
    </location>
    <ligand>
        <name>ATP</name>
        <dbReference type="ChEBI" id="CHEBI:30616"/>
    </ligand>
</feature>
<evidence type="ECO:0000256" key="13">
    <source>
        <dbReference type="HAMAP-Rule" id="MF_00384"/>
    </source>
</evidence>
<evidence type="ECO:0000256" key="9">
    <source>
        <dbReference type="ARBA" id="ARBA00022777"/>
    </source>
</evidence>
<organism evidence="16 17">
    <name type="scientific">Halobacillus naozhouensis</name>
    <dbReference type="NCBI Taxonomy" id="554880"/>
    <lineage>
        <taxon>Bacteria</taxon>
        <taxon>Bacillati</taxon>
        <taxon>Bacillota</taxon>
        <taxon>Bacilli</taxon>
        <taxon>Bacillales</taxon>
        <taxon>Bacillaceae</taxon>
        <taxon>Halobacillus</taxon>
    </lineage>
</organism>
<evidence type="ECO:0000313" key="16">
    <source>
        <dbReference type="EMBL" id="WFT73836.1"/>
    </source>
</evidence>
<dbReference type="InterPro" id="IPR006203">
    <property type="entry name" value="GHMP_knse_ATP-bd_CS"/>
</dbReference>
<protein>
    <recommendedName>
        <fullName evidence="4 13">Homoserine kinase</fullName>
        <shortName evidence="13">HK</shortName>
        <shortName evidence="13">HSK</shortName>
        <ecNumber evidence="3 13">2.7.1.39</ecNumber>
    </recommendedName>
</protein>
<evidence type="ECO:0000256" key="3">
    <source>
        <dbReference type="ARBA" id="ARBA00012078"/>
    </source>
</evidence>
<keyword evidence="10 13" id="KW-0067">ATP-binding</keyword>
<evidence type="ECO:0000259" key="14">
    <source>
        <dbReference type="Pfam" id="PF00288"/>
    </source>
</evidence>
<dbReference type="EC" id="2.7.1.39" evidence="3 13"/>
<dbReference type="InterPro" id="IPR020568">
    <property type="entry name" value="Ribosomal_Su5_D2-typ_SF"/>
</dbReference>
<comment type="similarity">
    <text evidence="2 13">Belongs to the GHMP kinase family. Homoserine kinase subfamily.</text>
</comment>
<accession>A0ABY8IYZ4</accession>
<dbReference type="InterPro" id="IPR006204">
    <property type="entry name" value="GHMP_kinase_N_dom"/>
</dbReference>